<dbReference type="PROSITE" id="PS50042">
    <property type="entry name" value="CNMP_BINDING_3"/>
    <property type="match status" value="1"/>
</dbReference>
<reference evidence="4 5" key="1">
    <citation type="submission" date="2018-06" db="EMBL/GenBank/DDBJ databases">
        <title>Genomic Encyclopedia of Type Strains, Phase IV (KMG-IV): sequencing the most valuable type-strain genomes for metagenomic binning, comparative biology and taxonomic classification.</title>
        <authorList>
            <person name="Goeker M."/>
        </authorList>
    </citation>
    <scope>NUCLEOTIDE SEQUENCE [LARGE SCALE GENOMIC DNA]</scope>
    <source>
        <strain evidence="4 5">DSM 25532</strain>
    </source>
</reference>
<protein>
    <submittedName>
        <fullName evidence="4">Thioredoxin reductase (NADPH)</fullName>
    </submittedName>
</protein>
<dbReference type="Pfam" id="PF07992">
    <property type="entry name" value="Pyr_redox_2"/>
    <property type="match status" value="1"/>
</dbReference>
<comment type="caution">
    <text evidence="4">The sequence shown here is derived from an EMBL/GenBank/DDBJ whole genome shotgun (WGS) entry which is preliminary data.</text>
</comment>
<dbReference type="PRINTS" id="PR00469">
    <property type="entry name" value="PNDRDTASEII"/>
</dbReference>
<dbReference type="GO" id="GO:0016491">
    <property type="term" value="F:oxidoreductase activity"/>
    <property type="evidence" value="ECO:0007669"/>
    <property type="project" value="UniProtKB-KW"/>
</dbReference>
<accession>A0A366HSY2</accession>
<evidence type="ECO:0000313" key="4">
    <source>
        <dbReference type="EMBL" id="RBP47372.1"/>
    </source>
</evidence>
<dbReference type="AlphaFoldDB" id="A0A366HSY2"/>
<dbReference type="InterPro" id="IPR050097">
    <property type="entry name" value="Ferredoxin-NADP_redctase_2"/>
</dbReference>
<name>A0A366HSY2_9BACT</name>
<evidence type="ECO:0000256" key="1">
    <source>
        <dbReference type="ARBA" id="ARBA00022630"/>
    </source>
</evidence>
<evidence type="ECO:0000259" key="3">
    <source>
        <dbReference type="PROSITE" id="PS50042"/>
    </source>
</evidence>
<dbReference type="InterPro" id="IPR000595">
    <property type="entry name" value="cNMP-bd_dom"/>
</dbReference>
<dbReference type="PANTHER" id="PTHR48105">
    <property type="entry name" value="THIOREDOXIN REDUCTASE 1-RELATED-RELATED"/>
    <property type="match status" value="1"/>
</dbReference>
<keyword evidence="2" id="KW-0560">Oxidoreductase</keyword>
<dbReference type="OrthoDB" id="9806179at2"/>
<dbReference type="Gene3D" id="2.60.120.10">
    <property type="entry name" value="Jelly Rolls"/>
    <property type="match status" value="1"/>
</dbReference>
<dbReference type="PRINTS" id="PR00368">
    <property type="entry name" value="FADPNR"/>
</dbReference>
<dbReference type="Gene3D" id="3.50.50.60">
    <property type="entry name" value="FAD/NAD(P)-binding domain"/>
    <property type="match status" value="2"/>
</dbReference>
<proteinExistence type="predicted"/>
<dbReference type="InterPro" id="IPR018490">
    <property type="entry name" value="cNMP-bd_dom_sf"/>
</dbReference>
<evidence type="ECO:0000313" key="5">
    <source>
        <dbReference type="Proteomes" id="UP000253426"/>
    </source>
</evidence>
<keyword evidence="1" id="KW-0285">Flavoprotein</keyword>
<dbReference type="SUPFAM" id="SSF51905">
    <property type="entry name" value="FAD/NAD(P)-binding domain"/>
    <property type="match status" value="1"/>
</dbReference>
<dbReference type="InterPro" id="IPR036188">
    <property type="entry name" value="FAD/NAD-bd_sf"/>
</dbReference>
<dbReference type="Pfam" id="PF00027">
    <property type="entry name" value="cNMP_binding"/>
    <property type="match status" value="1"/>
</dbReference>
<dbReference type="SMART" id="SM00100">
    <property type="entry name" value="cNMP"/>
    <property type="match status" value="1"/>
</dbReference>
<dbReference type="Proteomes" id="UP000253426">
    <property type="component" value="Unassembled WGS sequence"/>
</dbReference>
<dbReference type="RefSeq" id="WP_113956312.1">
    <property type="nucleotide sequence ID" value="NZ_QNRR01000001.1"/>
</dbReference>
<dbReference type="EMBL" id="QNRR01000001">
    <property type="protein sequence ID" value="RBP47372.1"/>
    <property type="molecule type" value="Genomic_DNA"/>
</dbReference>
<feature type="domain" description="Cyclic nucleotide-binding" evidence="3">
    <location>
        <begin position="19"/>
        <end position="140"/>
    </location>
</feature>
<evidence type="ECO:0000256" key="2">
    <source>
        <dbReference type="ARBA" id="ARBA00023002"/>
    </source>
</evidence>
<dbReference type="InterPro" id="IPR023753">
    <property type="entry name" value="FAD/NAD-binding_dom"/>
</dbReference>
<dbReference type="SUPFAM" id="SSF51206">
    <property type="entry name" value="cAMP-binding domain-like"/>
    <property type="match status" value="1"/>
</dbReference>
<gene>
    <name evidence="4" type="ORF">DES53_101169</name>
</gene>
<organism evidence="4 5">
    <name type="scientific">Roseimicrobium gellanilyticum</name>
    <dbReference type="NCBI Taxonomy" id="748857"/>
    <lineage>
        <taxon>Bacteria</taxon>
        <taxon>Pseudomonadati</taxon>
        <taxon>Verrucomicrobiota</taxon>
        <taxon>Verrucomicrobiia</taxon>
        <taxon>Verrucomicrobiales</taxon>
        <taxon>Verrucomicrobiaceae</taxon>
        <taxon>Roseimicrobium</taxon>
    </lineage>
</organism>
<dbReference type="InterPro" id="IPR014710">
    <property type="entry name" value="RmlC-like_jellyroll"/>
</dbReference>
<dbReference type="CDD" id="cd00038">
    <property type="entry name" value="CAP_ED"/>
    <property type="match status" value="1"/>
</dbReference>
<sequence>MSSSDDESDEQFYRDTESVAHPMLQDHHLAMLEPLGTRRKVKRGEMLVKAGQRDVPLTIVLKGEVEAFEPRDGEELVLGVAEAREFMGEVGMLTGTASLASIRGKSEEAEVLQVPATALRQALAELPGVSEMIVRAFIMRRRRLERDKEFAGLRILSHESSREGRQLDDFLDKNHIPHRMITFESEQGKQLCAKLHLATHDLPALITAAGMPLRRPSLREVARVAGLLRAPVGEDETEVFCDLVIVGAGPAGLGAAVYAASEGLKTVVLESYAPGGQAGSSSLIENFFGFPTGIGGGELTYSAQLQAHRFGASFSMPSRALTMAFHEGEYRASLQSDGCHAILRAKCVIIATGADYHRLDAEGREDFEGNGVFYAATAREARLCQGATVVVAGAGNSAGQAAMFLSGCVEKVVLVIRGAGLSSSMSSYLSRRVEAKENIEMLRHTVIRKMTGGKVLEAVEVENTTSSERRTIPARAVFSMIGAKPCTDWLPPEIERDERGFIKTGPAVANAPAWKDAGRSPGALETSIPGIFAAGDVRSGSVKRCAAAVGEGGMAVEGVHDVLRTYA</sequence>
<keyword evidence="5" id="KW-1185">Reference proteome</keyword>